<reference evidence="2 3" key="1">
    <citation type="journal article" date="2019" name="G3 (Bethesda)">
        <title>Sequencing of a Wild Apple (Malus baccata) Genome Unravels the Differences Between Cultivated and Wild Apple Species Regarding Disease Resistance and Cold Tolerance.</title>
        <authorList>
            <person name="Chen X."/>
        </authorList>
    </citation>
    <scope>NUCLEOTIDE SEQUENCE [LARGE SCALE GENOMIC DNA]</scope>
    <source>
        <strain evidence="3">cv. Shandingzi</strain>
        <tissue evidence="2">Leaves</tissue>
    </source>
</reference>
<dbReference type="AlphaFoldDB" id="A0A540NJ40"/>
<evidence type="ECO:0000313" key="2">
    <source>
        <dbReference type="EMBL" id="TQE11062.1"/>
    </source>
</evidence>
<protein>
    <submittedName>
        <fullName evidence="2">Uncharacterized protein</fullName>
    </submittedName>
</protein>
<dbReference type="Proteomes" id="UP000315295">
    <property type="component" value="Unassembled WGS sequence"/>
</dbReference>
<gene>
    <name evidence="2" type="ORF">C1H46_003322</name>
</gene>
<accession>A0A540NJ40</accession>
<organism evidence="2 3">
    <name type="scientific">Malus baccata</name>
    <name type="common">Siberian crab apple</name>
    <name type="synonym">Pyrus baccata</name>
    <dbReference type="NCBI Taxonomy" id="106549"/>
    <lineage>
        <taxon>Eukaryota</taxon>
        <taxon>Viridiplantae</taxon>
        <taxon>Streptophyta</taxon>
        <taxon>Embryophyta</taxon>
        <taxon>Tracheophyta</taxon>
        <taxon>Spermatophyta</taxon>
        <taxon>Magnoliopsida</taxon>
        <taxon>eudicotyledons</taxon>
        <taxon>Gunneridae</taxon>
        <taxon>Pentapetalae</taxon>
        <taxon>rosids</taxon>
        <taxon>fabids</taxon>
        <taxon>Rosales</taxon>
        <taxon>Rosaceae</taxon>
        <taxon>Amygdaloideae</taxon>
        <taxon>Maleae</taxon>
        <taxon>Malus</taxon>
    </lineage>
</organism>
<dbReference type="EMBL" id="VIEB01000033">
    <property type="protein sequence ID" value="TQE11062.1"/>
    <property type="molecule type" value="Genomic_DNA"/>
</dbReference>
<proteinExistence type="predicted"/>
<feature type="region of interest" description="Disordered" evidence="1">
    <location>
        <begin position="1"/>
        <end position="20"/>
    </location>
</feature>
<keyword evidence="3" id="KW-1185">Reference proteome</keyword>
<comment type="caution">
    <text evidence="2">The sequence shown here is derived from an EMBL/GenBank/DDBJ whole genome shotgun (WGS) entry which is preliminary data.</text>
</comment>
<sequence>MARNTKHHTVRELEPPPPNGFREIKFKNPINVTIQQHNAGKVENPSKNLNAEKLNMSTVSPAVTKQFDLDPDEQTPQWKCRWAIKTLSRLAYRRAEEQKKEPNFQIIDLLAAFSFIQTFSQTPYMHKEDDRYKKQPDKVQDPTVQSATHKRISEQNLNVGLSWSWIKFSKIAREATKFEQSIERRRRWGRHCAHS</sequence>
<name>A0A540NJ40_MALBA</name>
<evidence type="ECO:0000313" key="3">
    <source>
        <dbReference type="Proteomes" id="UP000315295"/>
    </source>
</evidence>
<evidence type="ECO:0000256" key="1">
    <source>
        <dbReference type="SAM" id="MobiDB-lite"/>
    </source>
</evidence>